<dbReference type="GO" id="GO:0016787">
    <property type="term" value="F:hydrolase activity"/>
    <property type="evidence" value="ECO:0007669"/>
    <property type="project" value="UniProtKB-KW"/>
</dbReference>
<reference evidence="16" key="1">
    <citation type="submission" date="2021-01" db="EMBL/GenBank/DDBJ databases">
        <title>Adiantum capillus-veneris genome.</title>
        <authorList>
            <person name="Fang Y."/>
            <person name="Liao Q."/>
        </authorList>
    </citation>
    <scope>NUCLEOTIDE SEQUENCE</scope>
    <source>
        <strain evidence="16">H3</strain>
        <tissue evidence="16">Leaf</tissue>
    </source>
</reference>
<dbReference type="FunFam" id="3.40.50.300:FF:000594">
    <property type="entry name" value="Pre-mRNA-splicing factor ATP-dependent RNA helicase"/>
    <property type="match status" value="1"/>
</dbReference>
<dbReference type="GO" id="GO:0003724">
    <property type="term" value="F:RNA helicase activity"/>
    <property type="evidence" value="ECO:0007669"/>
    <property type="project" value="UniProtKB-EC"/>
</dbReference>
<evidence type="ECO:0000256" key="12">
    <source>
        <dbReference type="ARBA" id="ARBA00077342"/>
    </source>
</evidence>
<keyword evidence="17" id="KW-1185">Reference proteome</keyword>
<comment type="similarity">
    <text evidence="11">Belongs to the DEAD box helicase family. DEAH subfamily. PRP2 sub-subfamily.</text>
</comment>
<keyword evidence="5" id="KW-0547">Nucleotide-binding</keyword>
<dbReference type="Pfam" id="PF00271">
    <property type="entry name" value="Helicase_C"/>
    <property type="match status" value="1"/>
</dbReference>
<dbReference type="FunFam" id="3.40.50.300:FF:000007">
    <property type="entry name" value="Pre-mRNA-splicing factor ATP-dependent RNA helicase"/>
    <property type="match status" value="1"/>
</dbReference>
<evidence type="ECO:0000256" key="5">
    <source>
        <dbReference type="ARBA" id="ARBA00022741"/>
    </source>
</evidence>
<evidence type="ECO:0000256" key="2">
    <source>
        <dbReference type="ARBA" id="ARBA00022528"/>
    </source>
</evidence>
<dbReference type="EC" id="3.6.4.13" evidence="1"/>
<sequence length="1063" mass="121432">MAQDKELRHWISDNLHDLLGFSDTNLEHYLSGLAKRASSAQELASALVKLDIPSSSKTLRFAEELFGRFPRKTTGPNIYKQAEREAAALARKQKQYQLLDDDDDDAHAPAAPTAKDGKTLHATLDGALQPPKKGHKHIRKRAADVYDDDDDDVGVGRFAKEPRLQNDDDENDDDDDDAKREREREEDQREREALERRLREKDEAATKRVAEPKMSFRQEEEAKRRADAEERKELLPTLREASRQVYLKSREQKKLDELKDQIVDEQYLFEGVQLSAKEKEEYRYRKTVLELAQKGTEDIDTYEEYRMPEAYDKEGKVKQDRRFAVAMERYKDVDGENDKMNPFAEQEAWEEHQIGKAQLKFGAVNRKQKDDYDYVFEDQIEFIKADLLEGHKYEDMEVEEVEKQKSAAKSALMQLQEERKTLPIYRYRDELLQAINDHQVLVIVGETGSGKTTQIPQYLHEAGYTKKGRIGCTQPRRVAAMSVSARVAQEMGVKLGHEVGYSIRFEDCTSDKTILKYMTDGMLLREFLGEPDLASYSVMMVDEAHERTLSTDVLFGLVKDITRFRPDLKLLISSATLDADKFSDYFDKAPVFNIPGRRYPVDILYTKAPEADYLEAAVVTVLQIHVTQPAGDVLVFFTGQEEIEAAEEILKARTRGLGSRISEMIICPIYANLPSDLQSKIFEETPEGARKVVLATNIAETSLTIDGIKYVIDPGFCKQKSYNPRTGMESLIVTPISKAAAQQRAGRAGRTSPGKCFRLYTSWSHQNEMEDNTVPEIQRTNLGNVVLMLKSLGIDDLINFDFLDPPPAETLLRALEQLYALGALNHEGQLTKLGRRMAEFPLDPMLSKMIVASDKFKCSEEIVTIAAMLSVGNSIFYRPKDKQVHADNARMNFHTGNVGDQIALLKVYDTWKETNYSTQWCYENYIQVRSMKRARDIRDQLEGLLDRVEIEPSSSPNEIEAIKKAITSGYFYHTAKLQKNGSYRTIKNPQTVHIHPSSGLAEVLPRWLVYFELVITTKEYLRQVIEIKPEWLVEIAPHYYKKQDVEDAGSQKLPKGKGRAVMD</sequence>
<evidence type="ECO:0000256" key="13">
    <source>
        <dbReference type="SAM" id="MobiDB-lite"/>
    </source>
</evidence>
<protein>
    <recommendedName>
        <fullName evidence="1">RNA helicase</fullName>
        <ecNumber evidence="1">3.6.4.13</ecNumber>
    </recommendedName>
    <alternativeName>
        <fullName evidence="12">DEAH RNA helicase homolog PRP2</fullName>
    </alternativeName>
</protein>
<evidence type="ECO:0000256" key="6">
    <source>
        <dbReference type="ARBA" id="ARBA00022801"/>
    </source>
</evidence>
<dbReference type="InterPro" id="IPR011709">
    <property type="entry name" value="DEAD-box_helicase_OB_fold"/>
</dbReference>
<dbReference type="SMART" id="SM00847">
    <property type="entry name" value="HA2"/>
    <property type="match status" value="1"/>
</dbReference>
<evidence type="ECO:0000259" key="15">
    <source>
        <dbReference type="PROSITE" id="PS51194"/>
    </source>
</evidence>
<proteinExistence type="inferred from homology"/>
<dbReference type="PANTHER" id="PTHR18934">
    <property type="entry name" value="ATP-DEPENDENT RNA HELICASE"/>
    <property type="match status" value="1"/>
</dbReference>
<keyword evidence="9" id="KW-0508">mRNA splicing</keyword>
<dbReference type="Proteomes" id="UP000886520">
    <property type="component" value="Chromosome 14"/>
</dbReference>
<keyword evidence="6" id="KW-0378">Hydrolase</keyword>
<name>A0A9D4UMN9_ADICA</name>
<organism evidence="16 17">
    <name type="scientific">Adiantum capillus-veneris</name>
    <name type="common">Maidenhair fern</name>
    <dbReference type="NCBI Taxonomy" id="13818"/>
    <lineage>
        <taxon>Eukaryota</taxon>
        <taxon>Viridiplantae</taxon>
        <taxon>Streptophyta</taxon>
        <taxon>Embryophyta</taxon>
        <taxon>Tracheophyta</taxon>
        <taxon>Polypodiopsida</taxon>
        <taxon>Polypodiidae</taxon>
        <taxon>Polypodiales</taxon>
        <taxon>Pteridineae</taxon>
        <taxon>Pteridaceae</taxon>
        <taxon>Vittarioideae</taxon>
        <taxon>Adiantum</taxon>
    </lineage>
</organism>
<feature type="region of interest" description="Disordered" evidence="13">
    <location>
        <begin position="100"/>
        <end position="119"/>
    </location>
</feature>
<feature type="domain" description="Helicase ATP-binding" evidence="14">
    <location>
        <begin position="432"/>
        <end position="595"/>
    </location>
</feature>
<dbReference type="EMBL" id="JABFUD020000014">
    <property type="protein sequence ID" value="KAI5070716.1"/>
    <property type="molecule type" value="Genomic_DNA"/>
</dbReference>
<keyword evidence="4" id="KW-0747">Spliceosome</keyword>
<feature type="domain" description="Helicase C-terminal" evidence="15">
    <location>
        <begin position="620"/>
        <end position="793"/>
    </location>
</feature>
<dbReference type="InterPro" id="IPR001650">
    <property type="entry name" value="Helicase_C-like"/>
</dbReference>
<evidence type="ECO:0000256" key="4">
    <source>
        <dbReference type="ARBA" id="ARBA00022728"/>
    </source>
</evidence>
<dbReference type="CDD" id="cd18791">
    <property type="entry name" value="SF2_C_RHA"/>
    <property type="match status" value="1"/>
</dbReference>
<keyword evidence="2" id="KW-0150">Chloroplast</keyword>
<dbReference type="OrthoDB" id="10253254at2759"/>
<keyword evidence="7" id="KW-0347">Helicase</keyword>
<dbReference type="Pfam" id="PF21010">
    <property type="entry name" value="HA2_C"/>
    <property type="match status" value="1"/>
</dbReference>
<dbReference type="InterPro" id="IPR027417">
    <property type="entry name" value="P-loop_NTPase"/>
</dbReference>
<dbReference type="GO" id="GO:0003723">
    <property type="term" value="F:RNA binding"/>
    <property type="evidence" value="ECO:0007669"/>
    <property type="project" value="TreeGrafter"/>
</dbReference>
<dbReference type="Pfam" id="PF07717">
    <property type="entry name" value="OB_NTP_bind"/>
    <property type="match status" value="1"/>
</dbReference>
<keyword evidence="3" id="KW-0507">mRNA processing</keyword>
<dbReference type="GO" id="GO:0005524">
    <property type="term" value="F:ATP binding"/>
    <property type="evidence" value="ECO:0007669"/>
    <property type="project" value="UniProtKB-KW"/>
</dbReference>
<dbReference type="SMART" id="SM00490">
    <property type="entry name" value="HELICc"/>
    <property type="match status" value="1"/>
</dbReference>
<dbReference type="PROSITE" id="PS00690">
    <property type="entry name" value="DEAH_ATP_HELICASE"/>
    <property type="match status" value="1"/>
</dbReference>
<evidence type="ECO:0000256" key="7">
    <source>
        <dbReference type="ARBA" id="ARBA00022806"/>
    </source>
</evidence>
<dbReference type="InterPro" id="IPR014001">
    <property type="entry name" value="Helicase_ATP-bd"/>
</dbReference>
<dbReference type="SMART" id="SM00487">
    <property type="entry name" value="DEXDc"/>
    <property type="match status" value="1"/>
</dbReference>
<feature type="compositionally biased region" description="Acidic residues" evidence="13">
    <location>
        <begin position="167"/>
        <end position="176"/>
    </location>
</feature>
<dbReference type="Gene3D" id="1.20.120.1080">
    <property type="match status" value="1"/>
</dbReference>
<feature type="region of interest" description="Disordered" evidence="13">
    <location>
        <begin position="124"/>
        <end position="231"/>
    </location>
</feature>
<comment type="caution">
    <text evidence="16">The sequence shown here is derived from an EMBL/GenBank/DDBJ whole genome shotgun (WGS) entry which is preliminary data.</text>
</comment>
<dbReference type="AlphaFoldDB" id="A0A9D4UMN9"/>
<dbReference type="InterPro" id="IPR048333">
    <property type="entry name" value="HA2_WH"/>
</dbReference>
<dbReference type="InterPro" id="IPR002464">
    <property type="entry name" value="DNA/RNA_helicase_DEAH_CS"/>
</dbReference>
<evidence type="ECO:0000256" key="8">
    <source>
        <dbReference type="ARBA" id="ARBA00022840"/>
    </source>
</evidence>
<keyword evidence="2" id="KW-0934">Plastid</keyword>
<dbReference type="GO" id="GO:0006397">
    <property type="term" value="P:mRNA processing"/>
    <property type="evidence" value="ECO:0007669"/>
    <property type="project" value="UniProtKB-KW"/>
</dbReference>
<keyword evidence="8" id="KW-0067">ATP-binding</keyword>
<dbReference type="Gene3D" id="3.40.50.300">
    <property type="entry name" value="P-loop containing nucleotide triphosphate hydrolases"/>
    <property type="match status" value="2"/>
</dbReference>
<dbReference type="FunFam" id="1.10.10.2130:FF:000001">
    <property type="entry name" value="Pre-mRNA-splicing factor ATP-dependent RNA helicase"/>
    <property type="match status" value="1"/>
</dbReference>
<evidence type="ECO:0000256" key="3">
    <source>
        <dbReference type="ARBA" id="ARBA00022664"/>
    </source>
</evidence>
<dbReference type="Pfam" id="PF04408">
    <property type="entry name" value="WHD_HA2"/>
    <property type="match status" value="1"/>
</dbReference>
<evidence type="ECO:0000259" key="14">
    <source>
        <dbReference type="PROSITE" id="PS51192"/>
    </source>
</evidence>
<evidence type="ECO:0000313" key="16">
    <source>
        <dbReference type="EMBL" id="KAI5070716.1"/>
    </source>
</evidence>
<evidence type="ECO:0000256" key="1">
    <source>
        <dbReference type="ARBA" id="ARBA00012552"/>
    </source>
</evidence>
<dbReference type="GO" id="GO:0008380">
    <property type="term" value="P:RNA splicing"/>
    <property type="evidence" value="ECO:0007669"/>
    <property type="project" value="UniProtKB-KW"/>
</dbReference>
<dbReference type="FunFam" id="1.20.120.1080:FF:000001">
    <property type="entry name" value="Pre-mRNA-splicing factor ATP-dependent RNA helicase"/>
    <property type="match status" value="1"/>
</dbReference>
<feature type="compositionally biased region" description="Basic and acidic residues" evidence="13">
    <location>
        <begin position="177"/>
        <end position="231"/>
    </location>
</feature>
<dbReference type="SUPFAM" id="SSF52540">
    <property type="entry name" value="P-loop containing nucleoside triphosphate hydrolases"/>
    <property type="match status" value="1"/>
</dbReference>
<dbReference type="PROSITE" id="PS51192">
    <property type="entry name" value="HELICASE_ATP_BIND_1"/>
    <property type="match status" value="1"/>
</dbReference>
<evidence type="ECO:0000256" key="11">
    <source>
        <dbReference type="ARBA" id="ARBA00061257"/>
    </source>
</evidence>
<evidence type="ECO:0000313" key="17">
    <source>
        <dbReference type="Proteomes" id="UP000886520"/>
    </source>
</evidence>
<gene>
    <name evidence="16" type="ORF">GOP47_0015059</name>
</gene>
<evidence type="ECO:0000256" key="9">
    <source>
        <dbReference type="ARBA" id="ARBA00023187"/>
    </source>
</evidence>
<evidence type="ECO:0000256" key="10">
    <source>
        <dbReference type="ARBA" id="ARBA00047984"/>
    </source>
</evidence>
<accession>A0A9D4UMN9</accession>
<comment type="catalytic activity">
    <reaction evidence="10">
        <text>ATP + H2O = ADP + phosphate + H(+)</text>
        <dbReference type="Rhea" id="RHEA:13065"/>
        <dbReference type="ChEBI" id="CHEBI:15377"/>
        <dbReference type="ChEBI" id="CHEBI:15378"/>
        <dbReference type="ChEBI" id="CHEBI:30616"/>
        <dbReference type="ChEBI" id="CHEBI:43474"/>
        <dbReference type="ChEBI" id="CHEBI:456216"/>
        <dbReference type="EC" id="3.6.4.13"/>
    </reaction>
</comment>
<dbReference type="PROSITE" id="PS51194">
    <property type="entry name" value="HELICASE_CTER"/>
    <property type="match status" value="1"/>
</dbReference>
<dbReference type="GO" id="GO:0071013">
    <property type="term" value="C:catalytic step 2 spliceosome"/>
    <property type="evidence" value="ECO:0007669"/>
    <property type="project" value="TreeGrafter"/>
</dbReference>
<dbReference type="InterPro" id="IPR007502">
    <property type="entry name" value="Helicase-assoc_dom"/>
</dbReference>
<dbReference type="PANTHER" id="PTHR18934:SF83">
    <property type="entry name" value="PRE-MRNA-SPLICING FACTOR ATP-DEPENDENT RNA HELICASE DHX16"/>
    <property type="match status" value="1"/>
</dbReference>